<dbReference type="InterPro" id="IPR050430">
    <property type="entry name" value="Peptidase_S1"/>
</dbReference>
<evidence type="ECO:0000256" key="2">
    <source>
        <dbReference type="ARBA" id="ARBA00007664"/>
    </source>
</evidence>
<evidence type="ECO:0000313" key="13">
    <source>
        <dbReference type="EMBL" id="QRN45220.1"/>
    </source>
</evidence>
<evidence type="ECO:0000256" key="11">
    <source>
        <dbReference type="SAM" id="SignalP"/>
    </source>
</evidence>
<dbReference type="PRINTS" id="PR00722">
    <property type="entry name" value="CHYMOTRYPSIN"/>
</dbReference>
<evidence type="ECO:0000256" key="7">
    <source>
        <dbReference type="ARBA" id="ARBA00023157"/>
    </source>
</evidence>
<keyword evidence="5" id="KW-0378">Hydrolase</keyword>
<dbReference type="InterPro" id="IPR018114">
    <property type="entry name" value="TRYPSIN_HIS"/>
</dbReference>
<accession>A0A891XHA9</accession>
<keyword evidence="11" id="KW-0732">Signal</keyword>
<dbReference type="InterPro" id="IPR001254">
    <property type="entry name" value="Trypsin_dom"/>
</dbReference>
<evidence type="ECO:0000256" key="5">
    <source>
        <dbReference type="ARBA" id="ARBA00022801"/>
    </source>
</evidence>
<dbReference type="AlphaFoldDB" id="A0A891XHA9"/>
<evidence type="ECO:0000256" key="3">
    <source>
        <dbReference type="ARBA" id="ARBA00022656"/>
    </source>
</evidence>
<name>A0A891XHA9_TINBI</name>
<keyword evidence="8" id="KW-1199">Hemostasis impairing toxin</keyword>
<evidence type="ECO:0000256" key="8">
    <source>
        <dbReference type="ARBA" id="ARBA00023240"/>
    </source>
</evidence>
<keyword evidence="10" id="KW-1205">Fibrinolytic toxin</keyword>
<feature type="domain" description="Peptidase S1" evidence="12">
    <location>
        <begin position="54"/>
        <end position="283"/>
    </location>
</feature>
<feature type="chain" id="PRO_5032949701" evidence="11">
    <location>
        <begin position="18"/>
        <end position="287"/>
    </location>
</feature>
<reference evidence="13" key="1">
    <citation type="journal article" name="Insect Biochem. Mol. Biol.">
        <title>Silk of the common clothes moth, Tineola bisselliella, a cosmopolitan pest belonging to the basal ditrysian moth line.</title>
        <authorList>
            <person name="Rouhova L."/>
            <person name="Kludkiewicz B."/>
            <person name="Sehadova H."/>
            <person name="Sery M."/>
            <person name="Kucerova L."/>
            <person name="Konik P."/>
            <person name="Zurovec M."/>
        </authorList>
    </citation>
    <scope>NUCLEOTIDE SEQUENCE</scope>
    <source>
        <tissue evidence="13">Silk glands</tissue>
    </source>
</reference>
<dbReference type="GO" id="GO:0006508">
    <property type="term" value="P:proteolysis"/>
    <property type="evidence" value="ECO:0007669"/>
    <property type="project" value="UniProtKB-KW"/>
</dbReference>
<dbReference type="GO" id="GO:0005576">
    <property type="term" value="C:extracellular region"/>
    <property type="evidence" value="ECO:0007669"/>
    <property type="project" value="UniProtKB-SubCell"/>
</dbReference>
<dbReference type="PROSITE" id="PS00135">
    <property type="entry name" value="TRYPSIN_SER"/>
    <property type="match status" value="1"/>
</dbReference>
<proteinExistence type="evidence at transcript level"/>
<dbReference type="PANTHER" id="PTHR24276">
    <property type="entry name" value="POLYSERASE-RELATED"/>
    <property type="match status" value="1"/>
</dbReference>
<dbReference type="SUPFAM" id="SSF50494">
    <property type="entry name" value="Trypsin-like serine proteases"/>
    <property type="match status" value="1"/>
</dbReference>
<gene>
    <name evidence="13" type="primary">Clgs1</name>
</gene>
<evidence type="ECO:0000256" key="10">
    <source>
        <dbReference type="ARBA" id="ARBA00084094"/>
    </source>
</evidence>
<dbReference type="CDD" id="cd00190">
    <property type="entry name" value="Tryp_SPc"/>
    <property type="match status" value="1"/>
</dbReference>
<dbReference type="Pfam" id="PF00089">
    <property type="entry name" value="Trypsin"/>
    <property type="match status" value="1"/>
</dbReference>
<comment type="function">
    <text evidence="9">Fibrinolytic activity; shows preferential cleavage of Arg-Gly bonds in all three fibrinogen chains. Contact with the caterpillars causes severe bleeding, due the anticoagulant effect of the protein.</text>
</comment>
<comment type="similarity">
    <text evidence="2">Belongs to the peptidase S1 family.</text>
</comment>
<dbReference type="Gene3D" id="2.40.10.10">
    <property type="entry name" value="Trypsin-like serine proteases"/>
    <property type="match status" value="1"/>
</dbReference>
<evidence type="ECO:0000256" key="9">
    <source>
        <dbReference type="ARBA" id="ARBA00055534"/>
    </source>
</evidence>
<dbReference type="GO" id="GO:0090729">
    <property type="term" value="F:toxin activity"/>
    <property type="evidence" value="ECO:0007669"/>
    <property type="project" value="UniProtKB-KW"/>
</dbReference>
<keyword evidence="3" id="KW-0800">Toxin</keyword>
<dbReference type="PROSITE" id="PS00134">
    <property type="entry name" value="TRYPSIN_HIS"/>
    <property type="match status" value="1"/>
</dbReference>
<dbReference type="SMART" id="SM00020">
    <property type="entry name" value="Tryp_SPc"/>
    <property type="match status" value="1"/>
</dbReference>
<sequence>MRAFTLLVLALAACAHGAVMYEPITLNYHEDIGIPEAARIKAAEEAFDAGITTRIVGGSPASLGQFPYQAGLVITLQSGATSVCGASLLTNTRLVTAAHCWFDGRQNARSLTVVLGSIRLFTGGTRIATSSVVIHANYNPRNLNNDIAIITIRSVGFTNIIQSIPRATGTSTFAGASAIASGFGRTSDHQGITQAQFLSHVTIPVITNAQCAQTFGATVVASTICTSGAGGRGTCGGDSGGPVVTNVGGRRVLIGVVSFGAARGCQVGLPAGHARVTSFNAWINARL</sequence>
<feature type="signal peptide" evidence="11">
    <location>
        <begin position="1"/>
        <end position="17"/>
    </location>
</feature>
<dbReference type="GO" id="GO:0004252">
    <property type="term" value="F:serine-type endopeptidase activity"/>
    <property type="evidence" value="ECO:0007669"/>
    <property type="project" value="InterPro"/>
</dbReference>
<dbReference type="InterPro" id="IPR001314">
    <property type="entry name" value="Peptidase_S1A"/>
</dbReference>
<keyword evidence="6" id="KW-0720">Serine protease</keyword>
<evidence type="ECO:0000256" key="6">
    <source>
        <dbReference type="ARBA" id="ARBA00022825"/>
    </source>
</evidence>
<organism evidence="13">
    <name type="scientific">Tineola bisselliella</name>
    <name type="common">Webbing clothes moth</name>
    <name type="synonym">Tinea bisselliella</name>
    <dbReference type="NCBI Taxonomy" id="93883"/>
    <lineage>
        <taxon>Eukaryota</taxon>
        <taxon>Metazoa</taxon>
        <taxon>Ecdysozoa</taxon>
        <taxon>Arthropoda</taxon>
        <taxon>Hexapoda</taxon>
        <taxon>Insecta</taxon>
        <taxon>Pterygota</taxon>
        <taxon>Neoptera</taxon>
        <taxon>Endopterygota</taxon>
        <taxon>Lepidoptera</taxon>
        <taxon>Glossata</taxon>
        <taxon>Ditrysia</taxon>
        <taxon>Tineoidea</taxon>
        <taxon>Tineidae</taxon>
        <taxon>Tineinae</taxon>
        <taxon>Tineola</taxon>
    </lineage>
</organism>
<dbReference type="EMBL" id="MW244686">
    <property type="protein sequence ID" value="QRN45220.1"/>
    <property type="molecule type" value="mRNA"/>
</dbReference>
<keyword evidence="7" id="KW-1015">Disulfide bond</keyword>
<evidence type="ECO:0000256" key="1">
    <source>
        <dbReference type="ARBA" id="ARBA00004239"/>
    </source>
</evidence>
<dbReference type="FunFam" id="2.40.10.10:FF:000068">
    <property type="entry name" value="transmembrane protease serine 2"/>
    <property type="match status" value="1"/>
</dbReference>
<dbReference type="InterPro" id="IPR043504">
    <property type="entry name" value="Peptidase_S1_PA_chymotrypsin"/>
</dbReference>
<comment type="subcellular location">
    <subcellularLocation>
        <location evidence="1">Secreted</location>
        <location evidence="1">Extracellular space</location>
    </subcellularLocation>
</comment>
<protein>
    <submittedName>
        <fullName evidence="13">Collagenase 1-like</fullName>
    </submittedName>
</protein>
<dbReference type="PANTHER" id="PTHR24276:SF91">
    <property type="entry name" value="AT26814P-RELATED"/>
    <property type="match status" value="1"/>
</dbReference>
<dbReference type="InterPro" id="IPR009003">
    <property type="entry name" value="Peptidase_S1_PA"/>
</dbReference>
<evidence type="ECO:0000256" key="4">
    <source>
        <dbReference type="ARBA" id="ARBA00022670"/>
    </source>
</evidence>
<keyword evidence="4" id="KW-0645">Protease</keyword>
<evidence type="ECO:0000259" key="12">
    <source>
        <dbReference type="SMART" id="SM00020"/>
    </source>
</evidence>
<dbReference type="InterPro" id="IPR033116">
    <property type="entry name" value="TRYPSIN_SER"/>
</dbReference>